<name>A0A7I7JZ82_9MYCO</name>
<dbReference type="InterPro" id="IPR052389">
    <property type="entry name" value="Sec_Metab_Biosynth-Assoc"/>
</dbReference>
<gene>
    <name evidence="1" type="ORF">MDUV_14980</name>
</gene>
<proteinExistence type="predicted"/>
<accession>A0A7I7JZ82</accession>
<keyword evidence="2" id="KW-1185">Reference proteome</keyword>
<dbReference type="OrthoDB" id="4370297at2"/>
<dbReference type="KEGG" id="mdu:MDUV_14980"/>
<organism evidence="1 2">
    <name type="scientific">Mycolicibacterium duvalii</name>
    <dbReference type="NCBI Taxonomy" id="39688"/>
    <lineage>
        <taxon>Bacteria</taxon>
        <taxon>Bacillati</taxon>
        <taxon>Actinomycetota</taxon>
        <taxon>Actinomycetes</taxon>
        <taxon>Mycobacteriales</taxon>
        <taxon>Mycobacteriaceae</taxon>
        <taxon>Mycolicibacterium</taxon>
    </lineage>
</organism>
<dbReference type="InterPro" id="IPR029069">
    <property type="entry name" value="HotDog_dom_sf"/>
</dbReference>
<evidence type="ECO:0000313" key="2">
    <source>
        <dbReference type="Proteomes" id="UP000467006"/>
    </source>
</evidence>
<dbReference type="Gene3D" id="2.40.160.210">
    <property type="entry name" value="Acyl-CoA thioesterase, double hotdog domain"/>
    <property type="match status" value="1"/>
</dbReference>
<dbReference type="InterPro" id="IPR049449">
    <property type="entry name" value="TesB_ACOT8-like_N"/>
</dbReference>
<dbReference type="Pfam" id="PF20789">
    <property type="entry name" value="4HBT_3C"/>
    <property type="match status" value="1"/>
</dbReference>
<sequence>MALHPFDEALALEPADGGWRGHTSPKWANMVGPFGGLTAAVLLRAVESHPDRVGEPVALTVNFAAPVADGVFDISARVVRTNRSNQHWLVELTQDGIVKTNATAVFATRRDTWADTEVRAPDVPAPDAVAAPDGPPLVEWISNFDLRYVDGGVPAPDAGPEPSSVTTLWVRDRRDRPLDFPALTALSDIFYPRVFLRRGAVAPAGTVSMTVYFHADGAALDAVGADFVLARGQANRFARGHFDQSAALWSRRGELLVSTHQLVYFKD</sequence>
<dbReference type="InterPro" id="IPR042171">
    <property type="entry name" value="Acyl-CoA_hotdog"/>
</dbReference>
<protein>
    <submittedName>
        <fullName evidence="1">Acyl-CoA thioesterase</fullName>
    </submittedName>
</protein>
<reference evidence="1 2" key="1">
    <citation type="journal article" date="2019" name="Emerg. Microbes Infect.">
        <title>Comprehensive subspecies identification of 175 nontuberculous mycobacteria species based on 7547 genomic profiles.</title>
        <authorList>
            <person name="Matsumoto Y."/>
            <person name="Kinjo T."/>
            <person name="Motooka D."/>
            <person name="Nabeya D."/>
            <person name="Jung N."/>
            <person name="Uechi K."/>
            <person name="Horii T."/>
            <person name="Iida T."/>
            <person name="Fujita J."/>
            <person name="Nakamura S."/>
        </authorList>
    </citation>
    <scope>NUCLEOTIDE SEQUENCE [LARGE SCALE GENOMIC DNA]</scope>
    <source>
        <strain evidence="1 2">JCM 6396</strain>
    </source>
</reference>
<dbReference type="PANTHER" id="PTHR38110">
    <property type="entry name" value="CHROMOSOME 23, WHOLE GENOME SHOTGUN SEQUENCE"/>
    <property type="match status" value="1"/>
</dbReference>
<dbReference type="Pfam" id="PF13622">
    <property type="entry name" value="4HBT_3"/>
    <property type="match status" value="1"/>
</dbReference>
<evidence type="ECO:0000313" key="1">
    <source>
        <dbReference type="EMBL" id="BBX16638.1"/>
    </source>
</evidence>
<dbReference type="AlphaFoldDB" id="A0A7I7JZ82"/>
<dbReference type="RefSeq" id="WP_098001445.1">
    <property type="nucleotide sequence ID" value="NZ_AP022563.1"/>
</dbReference>
<dbReference type="InterPro" id="IPR049450">
    <property type="entry name" value="ACOT8-like_C"/>
</dbReference>
<dbReference type="Proteomes" id="UP000467006">
    <property type="component" value="Chromosome"/>
</dbReference>
<dbReference type="EMBL" id="AP022563">
    <property type="protein sequence ID" value="BBX16638.1"/>
    <property type="molecule type" value="Genomic_DNA"/>
</dbReference>
<dbReference type="SUPFAM" id="SSF54637">
    <property type="entry name" value="Thioesterase/thiol ester dehydrase-isomerase"/>
    <property type="match status" value="2"/>
</dbReference>
<dbReference type="PANTHER" id="PTHR38110:SF1">
    <property type="entry name" value="THIOESTERASE DOMAIN-CONTAINING PROTEIN"/>
    <property type="match status" value="1"/>
</dbReference>